<evidence type="ECO:0000313" key="1">
    <source>
        <dbReference type="EMBL" id="KAJ8675987.1"/>
    </source>
</evidence>
<dbReference type="Proteomes" id="UP001239111">
    <property type="component" value="Chromosome 2"/>
</dbReference>
<sequence>MLRLTISTYDQVSRYERLKGYLKKLYQDHEPKKSLTLTQEQVSRFLNVAPDDTYLVFKVILIFGFLGAMRREEISKLKRNDVTDGVDSNGNHYLLVQVNNTKTKVDRPFAICDQDLYLICKKYMGIREKILESDRFFMRYANGKCTNQAIGIDTCGGIPKRIGEYLKLPEASRYTGHCLRRTSATFLIDAGGDITALNDMEAGDLIQLL</sequence>
<proteinExistence type="predicted"/>
<keyword evidence="2" id="KW-1185">Reference proteome</keyword>
<protein>
    <submittedName>
        <fullName evidence="1">Uncharacterized protein</fullName>
    </submittedName>
</protein>
<reference evidence="1" key="1">
    <citation type="submission" date="2023-04" db="EMBL/GenBank/DDBJ databases">
        <title>A chromosome-level genome assembly of the parasitoid wasp Eretmocerus hayati.</title>
        <authorList>
            <person name="Zhong Y."/>
            <person name="Liu S."/>
            <person name="Liu Y."/>
        </authorList>
    </citation>
    <scope>NUCLEOTIDE SEQUENCE</scope>
    <source>
        <strain evidence="1">ZJU_SS_LIU_2023</strain>
    </source>
</reference>
<comment type="caution">
    <text evidence="1">The sequence shown here is derived from an EMBL/GenBank/DDBJ whole genome shotgun (WGS) entry which is preliminary data.</text>
</comment>
<evidence type="ECO:0000313" key="2">
    <source>
        <dbReference type="Proteomes" id="UP001239111"/>
    </source>
</evidence>
<gene>
    <name evidence="1" type="ORF">QAD02_011773</name>
</gene>
<name>A0ACC2P0L9_9HYME</name>
<accession>A0ACC2P0L9</accession>
<dbReference type="EMBL" id="CM056742">
    <property type="protein sequence ID" value="KAJ8675987.1"/>
    <property type="molecule type" value="Genomic_DNA"/>
</dbReference>
<organism evidence="1 2">
    <name type="scientific">Eretmocerus hayati</name>
    <dbReference type="NCBI Taxonomy" id="131215"/>
    <lineage>
        <taxon>Eukaryota</taxon>
        <taxon>Metazoa</taxon>
        <taxon>Ecdysozoa</taxon>
        <taxon>Arthropoda</taxon>
        <taxon>Hexapoda</taxon>
        <taxon>Insecta</taxon>
        <taxon>Pterygota</taxon>
        <taxon>Neoptera</taxon>
        <taxon>Endopterygota</taxon>
        <taxon>Hymenoptera</taxon>
        <taxon>Apocrita</taxon>
        <taxon>Proctotrupomorpha</taxon>
        <taxon>Chalcidoidea</taxon>
        <taxon>Aphelinidae</taxon>
        <taxon>Aphelininae</taxon>
        <taxon>Eretmocerus</taxon>
    </lineage>
</organism>